<accession>A0A6P0GFC7</accession>
<dbReference type="Pfam" id="PF02089">
    <property type="entry name" value="Palm_thioest"/>
    <property type="match status" value="1"/>
</dbReference>
<reference evidence="1 2" key="1">
    <citation type="submission" date="2019-12" db="EMBL/GenBank/DDBJ databases">
        <title>WGS of CPCC 203550 I12A-02606.</title>
        <authorList>
            <person name="Jiang Z."/>
        </authorList>
    </citation>
    <scope>NUCLEOTIDE SEQUENCE [LARGE SCALE GENOMIC DNA]</scope>
    <source>
        <strain evidence="1 2">I12A-02606</strain>
    </source>
</reference>
<dbReference type="PANTHER" id="PTHR37946:SF1">
    <property type="entry name" value="SLL1969 PROTEIN"/>
    <property type="match status" value="1"/>
</dbReference>
<proteinExistence type="predicted"/>
<protein>
    <submittedName>
        <fullName evidence="1">Lipase</fullName>
    </submittedName>
</protein>
<organism evidence="1 2">
    <name type="scientific">Geodermatophilus normandii</name>
    <dbReference type="NCBI Taxonomy" id="1137989"/>
    <lineage>
        <taxon>Bacteria</taxon>
        <taxon>Bacillati</taxon>
        <taxon>Actinomycetota</taxon>
        <taxon>Actinomycetes</taxon>
        <taxon>Geodermatophilales</taxon>
        <taxon>Geodermatophilaceae</taxon>
        <taxon>Geodermatophilus</taxon>
    </lineage>
</organism>
<dbReference type="AlphaFoldDB" id="A0A6P0GFC7"/>
<dbReference type="EMBL" id="JAAGWE010000012">
    <property type="protein sequence ID" value="NEM05975.1"/>
    <property type="molecule type" value="Genomic_DNA"/>
</dbReference>
<comment type="caution">
    <text evidence="1">The sequence shown here is derived from an EMBL/GenBank/DDBJ whole genome shotgun (WGS) entry which is preliminary data.</text>
</comment>
<evidence type="ECO:0000313" key="2">
    <source>
        <dbReference type="Proteomes" id="UP000471126"/>
    </source>
</evidence>
<gene>
    <name evidence="1" type="ORF">GCU54_08055</name>
</gene>
<dbReference type="Proteomes" id="UP000471126">
    <property type="component" value="Unassembled WGS sequence"/>
</dbReference>
<dbReference type="SUPFAM" id="SSF53474">
    <property type="entry name" value="alpha/beta-Hydrolases"/>
    <property type="match status" value="1"/>
</dbReference>
<dbReference type="InterPro" id="IPR029058">
    <property type="entry name" value="AB_hydrolase_fold"/>
</dbReference>
<dbReference type="PANTHER" id="PTHR37946">
    <property type="entry name" value="SLL1969 PROTEIN"/>
    <property type="match status" value="1"/>
</dbReference>
<evidence type="ECO:0000313" key="1">
    <source>
        <dbReference type="EMBL" id="NEM05975.1"/>
    </source>
</evidence>
<dbReference type="Gene3D" id="3.40.50.1820">
    <property type="entry name" value="alpha/beta hydrolase"/>
    <property type="match status" value="1"/>
</dbReference>
<sequence length="254" mass="26360">MPAVPPSLRRPLVLVVGLLLVVAAVVVGVRLATGDDDEGRPVLLVYGYQGTTEQMEPLADALRAAGRNVTIVDLPDDNTGDLWDSAWRLGQAAEQAMADADADSVDVVAHSAGGIVTRLWVSTAGADVAHRVVTLGSPHHGSDGAAVFDECLEACQQLTPGSDLLDELAQQDETPGAASWVSIWSANDGAVEPPESSELDGAVNLRLQDVCPGAEINHSQLLSDPLPLALAVAEVDADEPVEYGSGDCEQLSGS</sequence>
<name>A0A6P0GFC7_9ACTN</name>